<reference evidence="8 9" key="1">
    <citation type="journal article" date="2016" name="BMC Genomics">
        <title>Comparative genomic and transcriptomic analyses of the Fuzhuan brick tea-fermentation fungus Aspergillus cristatus.</title>
        <authorList>
            <person name="Ge Y."/>
            <person name="Wang Y."/>
            <person name="Liu Y."/>
            <person name="Tan Y."/>
            <person name="Ren X."/>
            <person name="Zhang X."/>
            <person name="Hyde K.D."/>
            <person name="Liu Y."/>
            <person name="Liu Z."/>
        </authorList>
    </citation>
    <scope>NUCLEOTIDE SEQUENCE [LARGE SCALE GENOMIC DNA]</scope>
    <source>
        <strain evidence="8 9">GZAAS20.1005</strain>
    </source>
</reference>
<dbReference type="InterPro" id="IPR009770">
    <property type="entry name" value="HGLS"/>
</dbReference>
<dbReference type="STRING" id="573508.A0A1E3BFM2"/>
<dbReference type="AlphaFoldDB" id="A0A1E3BFM2"/>
<comment type="cofactor">
    <cofactor evidence="1">
        <name>Fe(2+)</name>
        <dbReference type="ChEBI" id="CHEBI:29033"/>
    </cofactor>
</comment>
<evidence type="ECO:0000256" key="3">
    <source>
        <dbReference type="ARBA" id="ARBA00023002"/>
    </source>
</evidence>
<evidence type="ECO:0000256" key="1">
    <source>
        <dbReference type="ARBA" id="ARBA00001954"/>
    </source>
</evidence>
<organism evidence="8 9">
    <name type="scientific">Aspergillus cristatus</name>
    <name type="common">Chinese Fuzhuan brick tea-fermentation fungus</name>
    <name type="synonym">Eurotium cristatum</name>
    <dbReference type="NCBI Taxonomy" id="573508"/>
    <lineage>
        <taxon>Eukaryota</taxon>
        <taxon>Fungi</taxon>
        <taxon>Dikarya</taxon>
        <taxon>Ascomycota</taxon>
        <taxon>Pezizomycotina</taxon>
        <taxon>Eurotiomycetes</taxon>
        <taxon>Eurotiomycetidae</taxon>
        <taxon>Eurotiales</taxon>
        <taxon>Aspergillaceae</taxon>
        <taxon>Aspergillus</taxon>
        <taxon>Aspergillus subgen. Aspergillus</taxon>
    </lineage>
</organism>
<accession>A0A1E3BFM2</accession>
<evidence type="ECO:0000313" key="8">
    <source>
        <dbReference type="EMBL" id="ODM19770.1"/>
    </source>
</evidence>
<dbReference type="Pfam" id="PF07063">
    <property type="entry name" value="HGLS"/>
    <property type="match status" value="1"/>
</dbReference>
<evidence type="ECO:0000256" key="6">
    <source>
        <dbReference type="ARBA" id="ARBA00035023"/>
    </source>
</evidence>
<evidence type="ECO:0000256" key="5">
    <source>
        <dbReference type="ARBA" id="ARBA00035013"/>
    </source>
</evidence>
<keyword evidence="3" id="KW-0560">Oxidoreductase</keyword>
<proteinExistence type="inferred from homology"/>
<dbReference type="EMBL" id="JXNT01000004">
    <property type="protein sequence ID" value="ODM19770.1"/>
    <property type="molecule type" value="Genomic_DNA"/>
</dbReference>
<dbReference type="PANTHER" id="PTHR39479:SF2">
    <property type="entry name" value="2-OXOADIPATE DIOXYGENASE_DECARBOXYLASE"/>
    <property type="match status" value="1"/>
</dbReference>
<keyword evidence="4" id="KW-0408">Iron</keyword>
<protein>
    <recommendedName>
        <fullName evidence="6">2-oxoadipate dioxygenase/decarboxylase</fullName>
        <ecNumber evidence="6">1.13.11.93</ecNumber>
    </recommendedName>
    <alternativeName>
        <fullName evidence="7">2-hydroxyglutarate synthase</fullName>
    </alternativeName>
</protein>
<keyword evidence="2" id="KW-0223">Dioxygenase</keyword>
<comment type="similarity">
    <text evidence="5">Belongs to the 2-oxoadipate dioxygenase/decarboxylase family.</text>
</comment>
<sequence>MSFNQDTLRARFCHALSEMYKTEVPLYGKLVDLVYEADATALKTQKAHCKDNYNHNHIDPDSILPSRNRVERHGAIRLGTPHELCTIRRMFAVMGMYTVGYYDLSVAGFPMHATAFRPRKGRPWIGIRSGCLRHY</sequence>
<evidence type="ECO:0000313" key="9">
    <source>
        <dbReference type="Proteomes" id="UP000094569"/>
    </source>
</evidence>
<keyword evidence="9" id="KW-1185">Reference proteome</keyword>
<name>A0A1E3BFM2_ASPCR</name>
<dbReference type="EC" id="1.13.11.93" evidence="6"/>
<dbReference type="Proteomes" id="UP000094569">
    <property type="component" value="Unassembled WGS sequence"/>
</dbReference>
<dbReference type="PANTHER" id="PTHR39479">
    <property type="match status" value="1"/>
</dbReference>
<dbReference type="GO" id="GO:0051213">
    <property type="term" value="F:dioxygenase activity"/>
    <property type="evidence" value="ECO:0007669"/>
    <property type="project" value="UniProtKB-KW"/>
</dbReference>
<dbReference type="Gene3D" id="3.10.180.80">
    <property type="entry name" value="Uncharacterised protein PF07063, DUF1338"/>
    <property type="match status" value="1"/>
</dbReference>
<dbReference type="VEuPathDB" id="FungiDB:SI65_04756"/>
<evidence type="ECO:0000256" key="4">
    <source>
        <dbReference type="ARBA" id="ARBA00023004"/>
    </source>
</evidence>
<dbReference type="OrthoDB" id="8300246at2759"/>
<dbReference type="SMART" id="SM01150">
    <property type="entry name" value="DUF1338"/>
    <property type="match status" value="1"/>
</dbReference>
<evidence type="ECO:0000256" key="2">
    <source>
        <dbReference type="ARBA" id="ARBA00022964"/>
    </source>
</evidence>
<gene>
    <name evidence="8" type="ORF">SI65_04756</name>
</gene>
<evidence type="ECO:0000256" key="7">
    <source>
        <dbReference type="ARBA" id="ARBA00035045"/>
    </source>
</evidence>
<comment type="caution">
    <text evidence="8">The sequence shown here is derived from an EMBL/GenBank/DDBJ whole genome shotgun (WGS) entry which is preliminary data.</text>
</comment>